<protein>
    <recommendedName>
        <fullName evidence="2">DUF8130 domain-containing protein</fullName>
    </recommendedName>
</protein>
<gene>
    <name evidence="3" type="ORF">EA473_05410</name>
</gene>
<keyword evidence="4" id="KW-1185">Reference proteome</keyword>
<proteinExistence type="predicted"/>
<dbReference type="RefSeq" id="WP_124194621.1">
    <property type="nucleotide sequence ID" value="NZ_REGA01000003.1"/>
</dbReference>
<dbReference type="Pfam" id="PF26451">
    <property type="entry name" value="DUF8130"/>
    <property type="match status" value="1"/>
</dbReference>
<evidence type="ECO:0000313" key="4">
    <source>
        <dbReference type="Proteomes" id="UP000282323"/>
    </source>
</evidence>
<dbReference type="InterPro" id="IPR058443">
    <property type="entry name" value="DUF8130"/>
</dbReference>
<feature type="region of interest" description="Disordered" evidence="1">
    <location>
        <begin position="1"/>
        <end position="31"/>
    </location>
</feature>
<feature type="region of interest" description="Disordered" evidence="1">
    <location>
        <begin position="198"/>
        <end position="300"/>
    </location>
</feature>
<accession>A0A3N6PBC0</accession>
<dbReference type="EMBL" id="REGA01000003">
    <property type="protein sequence ID" value="RQG96549.1"/>
    <property type="molecule type" value="Genomic_DNA"/>
</dbReference>
<feature type="compositionally biased region" description="Acidic residues" evidence="1">
    <location>
        <begin position="234"/>
        <end position="275"/>
    </location>
</feature>
<dbReference type="OrthoDB" id="269766at2157"/>
<evidence type="ECO:0000256" key="1">
    <source>
        <dbReference type="SAM" id="MobiDB-lite"/>
    </source>
</evidence>
<sequence length="311" mass="33501">MTAGHDGRNDEPDVTAEGKASVDRVGGRKRRSTLRRRTLLGTVAASTATLAGCMADTEYTVVDASSDPVDDAPISFDLEVVDPAIRVDSPGVIELTVENVDDGPIELVSMGIRPFGTLELRAEPEDHPGETWINLWSDEYEESPHVDVRPNGMRVDGEELVMTLFPDELISVPYEIPGEEVVRDATYELSGRLGDDHVLRYRRPDDENDNGTTEDGDPATEDEQNGGETGNGENNEDEDVGSGEDEDVGSDEDEDVGSDEDEDVGSGEDEGDESGDGASNEAEDDGSRLDGTGLTPATEIEIVAESWVPFR</sequence>
<feature type="compositionally biased region" description="Acidic residues" evidence="1">
    <location>
        <begin position="206"/>
        <end position="225"/>
    </location>
</feature>
<feature type="domain" description="DUF8130" evidence="2">
    <location>
        <begin position="34"/>
        <end position="209"/>
    </location>
</feature>
<dbReference type="Proteomes" id="UP000282323">
    <property type="component" value="Unassembled WGS sequence"/>
</dbReference>
<evidence type="ECO:0000313" key="3">
    <source>
        <dbReference type="EMBL" id="RQG96549.1"/>
    </source>
</evidence>
<feature type="compositionally biased region" description="Basic and acidic residues" evidence="1">
    <location>
        <begin position="1"/>
        <end position="11"/>
    </location>
</feature>
<dbReference type="AlphaFoldDB" id="A0A3N6PBC0"/>
<comment type="caution">
    <text evidence="3">The sequence shown here is derived from an EMBL/GenBank/DDBJ whole genome shotgun (WGS) entry which is preliminary data.</text>
</comment>
<reference evidence="3 4" key="1">
    <citation type="submission" date="2018-10" db="EMBL/GenBank/DDBJ databases">
        <title>Natrarchaeobius chitinivorans gen. nov., sp. nov., and Natrarchaeobius haloalkaliphilus sp. nov., alkaliphilic, chitin-utilizing haloarchaea from hypersaline alkaline lakes.</title>
        <authorList>
            <person name="Sorokin D.Y."/>
            <person name="Elcheninov A.G."/>
            <person name="Kostrikina N.A."/>
            <person name="Bale N.J."/>
            <person name="Sinninghe Damste J.S."/>
            <person name="Khijniak T.V."/>
            <person name="Kublanov I.V."/>
            <person name="Toshchakov S.V."/>
        </authorList>
    </citation>
    <scope>NUCLEOTIDE SEQUENCE [LARGE SCALE GENOMIC DNA]</scope>
    <source>
        <strain evidence="3 4">AArcht4T</strain>
    </source>
</reference>
<evidence type="ECO:0000259" key="2">
    <source>
        <dbReference type="Pfam" id="PF26451"/>
    </source>
</evidence>
<name>A0A3N6PBC0_NATCH</name>
<organism evidence="3 4">
    <name type="scientific">Natrarchaeobius chitinivorans</name>
    <dbReference type="NCBI Taxonomy" id="1679083"/>
    <lineage>
        <taxon>Archaea</taxon>
        <taxon>Methanobacteriati</taxon>
        <taxon>Methanobacteriota</taxon>
        <taxon>Stenosarchaea group</taxon>
        <taxon>Halobacteria</taxon>
        <taxon>Halobacteriales</taxon>
        <taxon>Natrialbaceae</taxon>
        <taxon>Natrarchaeobius</taxon>
    </lineage>
</organism>